<reference evidence="3" key="2">
    <citation type="journal article" date="2023" name="Commun. Biol.">
        <title>Intrasexual cuticular hydrocarbon dimorphism in a wasp sheds light on hydrocarbon biosynthesis genes in Hymenoptera.</title>
        <authorList>
            <person name="Moris V.C."/>
            <person name="Podsiadlowski L."/>
            <person name="Martin S."/>
            <person name="Oeyen J.P."/>
            <person name="Donath A."/>
            <person name="Petersen M."/>
            <person name="Wilbrandt J."/>
            <person name="Misof B."/>
            <person name="Liedtke D."/>
            <person name="Thamm M."/>
            <person name="Scheiner R."/>
            <person name="Schmitt T."/>
            <person name="Niehuis O."/>
        </authorList>
    </citation>
    <scope>NUCLEOTIDE SEQUENCE</scope>
    <source>
        <strain evidence="3">GBR_01_08_01A</strain>
    </source>
</reference>
<dbReference type="EMBL" id="JAIFRP010000006">
    <property type="protein sequence ID" value="KAK2587944.1"/>
    <property type="molecule type" value="Genomic_DNA"/>
</dbReference>
<organism evidence="3 4">
    <name type="scientific">Odynerus spinipes</name>
    <dbReference type="NCBI Taxonomy" id="1348599"/>
    <lineage>
        <taxon>Eukaryota</taxon>
        <taxon>Metazoa</taxon>
        <taxon>Ecdysozoa</taxon>
        <taxon>Arthropoda</taxon>
        <taxon>Hexapoda</taxon>
        <taxon>Insecta</taxon>
        <taxon>Pterygota</taxon>
        <taxon>Neoptera</taxon>
        <taxon>Endopterygota</taxon>
        <taxon>Hymenoptera</taxon>
        <taxon>Apocrita</taxon>
        <taxon>Aculeata</taxon>
        <taxon>Vespoidea</taxon>
        <taxon>Vespidae</taxon>
        <taxon>Eumeninae</taxon>
        <taxon>Odynerus</taxon>
    </lineage>
</organism>
<feature type="region of interest" description="Disordered" evidence="1">
    <location>
        <begin position="27"/>
        <end position="48"/>
    </location>
</feature>
<protein>
    <recommendedName>
        <fullName evidence="5">C-type lectin domain-containing protein</fullName>
    </recommendedName>
</protein>
<evidence type="ECO:0000256" key="2">
    <source>
        <dbReference type="SAM" id="SignalP"/>
    </source>
</evidence>
<accession>A0AAD9VV47</accession>
<feature type="chain" id="PRO_5042137853" description="C-type lectin domain-containing protein" evidence="2">
    <location>
        <begin position="21"/>
        <end position="174"/>
    </location>
</feature>
<evidence type="ECO:0000313" key="3">
    <source>
        <dbReference type="EMBL" id="KAK2587944.1"/>
    </source>
</evidence>
<comment type="caution">
    <text evidence="3">The sequence shown here is derived from an EMBL/GenBank/DDBJ whole genome shotgun (WGS) entry which is preliminary data.</text>
</comment>
<dbReference type="CDD" id="cd00037">
    <property type="entry name" value="CLECT"/>
    <property type="match status" value="1"/>
</dbReference>
<dbReference type="InterPro" id="IPR016187">
    <property type="entry name" value="CTDL_fold"/>
</dbReference>
<keyword evidence="2" id="KW-0732">Signal</keyword>
<dbReference type="Proteomes" id="UP001258017">
    <property type="component" value="Unassembled WGS sequence"/>
</dbReference>
<feature type="compositionally biased region" description="Basic and acidic residues" evidence="1">
    <location>
        <begin position="38"/>
        <end position="48"/>
    </location>
</feature>
<gene>
    <name evidence="3" type="ORF">KPH14_004031</name>
</gene>
<dbReference type="AlphaFoldDB" id="A0AAD9VV47"/>
<feature type="signal peptide" evidence="2">
    <location>
        <begin position="1"/>
        <end position="20"/>
    </location>
</feature>
<proteinExistence type="predicted"/>
<sequence>MFKFLLFACVAFYAILSVRSIPRERSTTLDTESPSPLSHRDDSSWKNETEPSCSCSINATSFGALPHSQNLPEVQNFLPSPSAPAFVWRCNLVAKRITRDDYRCTPGIGSHKLHTRAKVWNEARKICIEEGGHLAIVNSVAEAHVRFDDGFYSPLLTYPTLDESQNPITKFLSS</sequence>
<evidence type="ECO:0000313" key="4">
    <source>
        <dbReference type="Proteomes" id="UP001258017"/>
    </source>
</evidence>
<name>A0AAD9VV47_9HYME</name>
<keyword evidence="4" id="KW-1185">Reference proteome</keyword>
<reference evidence="3" key="1">
    <citation type="submission" date="2021-08" db="EMBL/GenBank/DDBJ databases">
        <authorList>
            <person name="Misof B."/>
            <person name="Oliver O."/>
            <person name="Podsiadlowski L."/>
            <person name="Donath A."/>
            <person name="Peters R."/>
            <person name="Mayer C."/>
            <person name="Rust J."/>
            <person name="Gunkel S."/>
            <person name="Lesny P."/>
            <person name="Martin S."/>
            <person name="Oeyen J.P."/>
            <person name="Petersen M."/>
            <person name="Panagiotis P."/>
            <person name="Wilbrandt J."/>
            <person name="Tanja T."/>
        </authorList>
    </citation>
    <scope>NUCLEOTIDE SEQUENCE</scope>
    <source>
        <strain evidence="3">GBR_01_08_01A</strain>
        <tissue evidence="3">Thorax + abdomen</tissue>
    </source>
</reference>
<evidence type="ECO:0000256" key="1">
    <source>
        <dbReference type="SAM" id="MobiDB-lite"/>
    </source>
</evidence>
<evidence type="ECO:0008006" key="5">
    <source>
        <dbReference type="Google" id="ProtNLM"/>
    </source>
</evidence>
<dbReference type="SUPFAM" id="SSF56436">
    <property type="entry name" value="C-type lectin-like"/>
    <property type="match status" value="1"/>
</dbReference>